<dbReference type="InterPro" id="IPR048627">
    <property type="entry name" value="Sec10_HB"/>
</dbReference>
<reference evidence="3 4" key="1">
    <citation type="submission" date="2024-04" db="EMBL/GenBank/DDBJ databases">
        <title>Tritrichomonas musculus Genome.</title>
        <authorList>
            <person name="Alves-Ferreira E."/>
            <person name="Grigg M."/>
            <person name="Lorenzi H."/>
            <person name="Galac M."/>
        </authorList>
    </citation>
    <scope>NUCLEOTIDE SEQUENCE [LARGE SCALE GENOMIC DNA]</scope>
    <source>
        <strain evidence="3 4">EAF2021</strain>
    </source>
</reference>
<dbReference type="InterPro" id="IPR009976">
    <property type="entry name" value="Sec10-like"/>
</dbReference>
<dbReference type="EMBL" id="JAPFFF010000001">
    <property type="protein sequence ID" value="KAK8898754.1"/>
    <property type="molecule type" value="Genomic_DNA"/>
</dbReference>
<feature type="domain" description="Exocyst complex component Sec10-like alpha-helical bundle" evidence="1">
    <location>
        <begin position="454"/>
        <end position="748"/>
    </location>
</feature>
<sequence length="753" mass="86341">MNSDPAICLLESKLGPIYEKIYHSRKELPEKFEVAQMSKQINDLQIELENERRLLCMELRNRAGEAGSKLGKFNQNLAVISFGLDKVHSNSQDLAQFCSQLAVNFTHITDKLDTATTIVSRAVMVQNYLKDISIYDLDEDFEKIKEKLKKANGLSFGEPGDEELLESLIKREAENYYYYNFLINMKSTKGMTTKYVNLHRTAEYVSKLLKIVDIAVKQKVAQTAFQNIKKHQSILIMTLLKQFNDDKNDNVDELKNISSSLFLLGVGEDAINNFIGKSLVFSSEQGIKLMYDDSILQDETSRILSHYDTFCTFITNDCKKLWPRICEIFDRSQTVKMRYIKKVAGILSTFVSGVLHFYVSNRIEEYCTALDTMYERTRQLINDIWKIDNQEFIIVQSFLDELFSNHQKCYGAIEIKVYTAVLRQKLSPTFDKLEKAKRPITIFTKSEDIINPFNVFDEELLPEFISISKASLTRCALLSFPDQTASNLKKLIKIFMNNNFSPLMTSFIKVCSNYISQNQDDDHNIPKFLKIIMLINSNILSLEDVYISTLKEILRPYSDAHSLYLRQKDELIENLEKETVIGLQACIDCAKNHSLKILSTQQKKSDFVIPEDSLPFITEACKQFCHFLKKMLNGISDYINGDNKVSFLTVLGNSLFNSITEHLLNYRFNITGALNLMMDVTEYQSALSLMNVQEIDEKTSELVKVSHIMTVSSNLVESAINDLTLSKGAMSLAKKLLMLRTDAKDINIIEIFQ</sequence>
<accession>A0ABR2L5X5</accession>
<dbReference type="PANTHER" id="PTHR12100">
    <property type="entry name" value="SEC10"/>
    <property type="match status" value="1"/>
</dbReference>
<evidence type="ECO:0000313" key="4">
    <source>
        <dbReference type="Proteomes" id="UP001470230"/>
    </source>
</evidence>
<evidence type="ECO:0000313" key="3">
    <source>
        <dbReference type="EMBL" id="KAK8898754.1"/>
    </source>
</evidence>
<name>A0ABR2L5X5_9EUKA</name>
<dbReference type="Proteomes" id="UP001470230">
    <property type="component" value="Unassembled WGS sequence"/>
</dbReference>
<evidence type="ECO:0000313" key="2">
    <source>
        <dbReference type="EMBL" id="KAK8834131.1"/>
    </source>
</evidence>
<comment type="caution">
    <text evidence="3">The sequence shown here is derived from an EMBL/GenBank/DDBJ whole genome shotgun (WGS) entry which is preliminary data.</text>
</comment>
<feature type="domain" description="Exocyst complex component Sec10-like alpha-helical bundle" evidence="1">
    <location>
        <begin position="201"/>
        <end position="433"/>
    </location>
</feature>
<keyword evidence="4" id="KW-1185">Reference proteome</keyword>
<proteinExistence type="predicted"/>
<dbReference type="Pfam" id="PF07393">
    <property type="entry name" value="Sec10_HB"/>
    <property type="match status" value="2"/>
</dbReference>
<dbReference type="Gene3D" id="1.20.58.1970">
    <property type="match status" value="1"/>
</dbReference>
<protein>
    <submittedName>
        <fullName evidence="3">Exocyst complex component 5</fullName>
    </submittedName>
</protein>
<organism evidence="3 4">
    <name type="scientific">Tritrichomonas musculus</name>
    <dbReference type="NCBI Taxonomy" id="1915356"/>
    <lineage>
        <taxon>Eukaryota</taxon>
        <taxon>Metamonada</taxon>
        <taxon>Parabasalia</taxon>
        <taxon>Tritrichomonadida</taxon>
        <taxon>Tritrichomonadidae</taxon>
        <taxon>Tritrichomonas</taxon>
    </lineage>
</organism>
<evidence type="ECO:0000259" key="1">
    <source>
        <dbReference type="Pfam" id="PF07393"/>
    </source>
</evidence>
<dbReference type="EMBL" id="JAPFFF010000495">
    <property type="protein sequence ID" value="KAK8834131.1"/>
    <property type="molecule type" value="Genomic_DNA"/>
</dbReference>
<gene>
    <name evidence="3" type="ORF">M9Y10_001046</name>
    <name evidence="2" type="ORF">M9Y10_035787</name>
</gene>
<dbReference type="PANTHER" id="PTHR12100:SF0">
    <property type="entry name" value="EXOCYST COMPLEX COMPONENT 5"/>
    <property type="match status" value="1"/>
</dbReference>